<keyword evidence="4 7" id="KW-0574">Periplasm</keyword>
<evidence type="ECO:0000313" key="10">
    <source>
        <dbReference type="EMBL" id="MFD0966203.1"/>
    </source>
</evidence>
<dbReference type="InterPro" id="IPR001853">
    <property type="entry name" value="DSBA-like_thioredoxin_dom"/>
</dbReference>
<dbReference type="PROSITE" id="PS00194">
    <property type="entry name" value="THIOREDOXIN_1"/>
    <property type="match status" value="1"/>
</dbReference>
<dbReference type="EMBL" id="JBHTJN010000009">
    <property type="protein sequence ID" value="MFD0966203.1"/>
    <property type="molecule type" value="Genomic_DNA"/>
</dbReference>
<keyword evidence="3 8" id="KW-0732">Signal</keyword>
<feature type="domain" description="Thioredoxin" evidence="9">
    <location>
        <begin position="8"/>
        <end position="163"/>
    </location>
</feature>
<reference evidence="11" key="1">
    <citation type="journal article" date="2019" name="Int. J. Syst. Evol. Microbiol.">
        <title>The Global Catalogue of Microorganisms (GCM) 10K type strain sequencing project: providing services to taxonomists for standard genome sequencing and annotation.</title>
        <authorList>
            <consortium name="The Broad Institute Genomics Platform"/>
            <consortium name="The Broad Institute Genome Sequencing Center for Infectious Disease"/>
            <person name="Wu L."/>
            <person name="Ma J."/>
        </authorList>
    </citation>
    <scope>NUCLEOTIDE SEQUENCE [LARGE SCALE GENOMIC DNA]</scope>
    <source>
        <strain evidence="11">CCUG 61707</strain>
    </source>
</reference>
<feature type="signal peptide" evidence="8">
    <location>
        <begin position="1"/>
        <end position="19"/>
    </location>
</feature>
<dbReference type="Gene3D" id="3.40.30.10">
    <property type="entry name" value="Glutaredoxin"/>
    <property type="match status" value="1"/>
</dbReference>
<dbReference type="Proteomes" id="UP001596996">
    <property type="component" value="Unassembled WGS sequence"/>
</dbReference>
<organism evidence="10 11">
    <name type="scientific">Seminibacterium arietis</name>
    <dbReference type="NCBI Taxonomy" id="1173502"/>
    <lineage>
        <taxon>Bacteria</taxon>
        <taxon>Pseudomonadati</taxon>
        <taxon>Pseudomonadota</taxon>
        <taxon>Gammaproteobacteria</taxon>
        <taxon>Pasteurellales</taxon>
        <taxon>Pasteurellaceae</taxon>
        <taxon>Seminibacterium</taxon>
    </lineage>
</organism>
<dbReference type="PANTHER" id="PTHR35891">
    <property type="entry name" value="THIOL:DISULFIDE INTERCHANGE PROTEIN DSBA"/>
    <property type="match status" value="1"/>
</dbReference>
<evidence type="ECO:0000256" key="6">
    <source>
        <dbReference type="ARBA" id="ARBA00023284"/>
    </source>
</evidence>
<dbReference type="CDD" id="cd03019">
    <property type="entry name" value="DsbA_DsbA"/>
    <property type="match status" value="1"/>
</dbReference>
<sequence length="210" mass="24172">MKKLIFTIFSFFLAINLQATDLTEGKQYIRLDTVRSLQPEIIEFFSFYCPHCRSFEEEYKIPQKIKEKLPEGTKFKQYHVNFLGLQSENLTRAWALAMALGVEEKVKPALFDVAQKAAMKGDTNSFSMENIRTIFLQQGITAEQFDGGINSFAVNSLVNKQIKAAEQMKVRGVPDFYINGKYRINPEGLSRTRDGFIRDYIETTIKLLDK</sequence>
<evidence type="ECO:0000256" key="4">
    <source>
        <dbReference type="ARBA" id="ARBA00022764"/>
    </source>
</evidence>
<dbReference type="NCBIfam" id="NF047695">
    <property type="entry name" value="ThlDiSintDsbAHaem"/>
    <property type="match status" value="1"/>
</dbReference>
<feature type="chain" id="PRO_5047501786" description="Thiol:disulfide interchange protein" evidence="8">
    <location>
        <begin position="20"/>
        <end position="210"/>
    </location>
</feature>
<evidence type="ECO:0000259" key="9">
    <source>
        <dbReference type="PROSITE" id="PS51352"/>
    </source>
</evidence>
<evidence type="ECO:0000256" key="8">
    <source>
        <dbReference type="SAM" id="SignalP"/>
    </source>
</evidence>
<accession>A0ABW3I8N3</accession>
<dbReference type="PANTHER" id="PTHR35891:SF2">
    <property type="entry name" value="THIOL:DISULFIDE INTERCHANGE PROTEIN DSBA"/>
    <property type="match status" value="1"/>
</dbReference>
<dbReference type="SUPFAM" id="SSF52833">
    <property type="entry name" value="Thioredoxin-like"/>
    <property type="match status" value="1"/>
</dbReference>
<dbReference type="Pfam" id="PF01323">
    <property type="entry name" value="DSBA"/>
    <property type="match status" value="1"/>
</dbReference>
<comment type="similarity">
    <text evidence="2">Belongs to the thioredoxin family. DsbA subfamily.</text>
</comment>
<evidence type="ECO:0000256" key="3">
    <source>
        <dbReference type="ARBA" id="ARBA00022729"/>
    </source>
</evidence>
<dbReference type="InterPro" id="IPR050824">
    <property type="entry name" value="Thiol_disulfide_DsbA"/>
</dbReference>
<keyword evidence="5 7" id="KW-1015">Disulfide bond</keyword>
<dbReference type="InterPro" id="IPR036249">
    <property type="entry name" value="Thioredoxin-like_sf"/>
</dbReference>
<dbReference type="InterPro" id="IPR017937">
    <property type="entry name" value="Thioredoxin_CS"/>
</dbReference>
<protein>
    <recommendedName>
        <fullName evidence="7">Thiol:disulfide interchange protein</fullName>
    </recommendedName>
</protein>
<keyword evidence="11" id="KW-1185">Reference proteome</keyword>
<dbReference type="PIRSF" id="PIRSF001488">
    <property type="entry name" value="Tdi_protein"/>
    <property type="match status" value="1"/>
</dbReference>
<comment type="caution">
    <text evidence="10">The sequence shown here is derived from an EMBL/GenBank/DDBJ whole genome shotgun (WGS) entry which is preliminary data.</text>
</comment>
<gene>
    <name evidence="10" type="ORF">ACFQ02_04955</name>
</gene>
<evidence type="ECO:0000313" key="11">
    <source>
        <dbReference type="Proteomes" id="UP001596996"/>
    </source>
</evidence>
<keyword evidence="6" id="KW-0676">Redox-active center</keyword>
<evidence type="ECO:0000256" key="1">
    <source>
        <dbReference type="ARBA" id="ARBA00004418"/>
    </source>
</evidence>
<dbReference type="InterPro" id="IPR013766">
    <property type="entry name" value="Thioredoxin_domain"/>
</dbReference>
<dbReference type="InterPro" id="IPR023205">
    <property type="entry name" value="DsbA/DsbL"/>
</dbReference>
<comment type="subcellular location">
    <subcellularLocation>
        <location evidence="1 7">Periplasm</location>
    </subcellularLocation>
</comment>
<proteinExistence type="inferred from homology"/>
<name>A0ABW3I8N3_9PAST</name>
<evidence type="ECO:0000256" key="7">
    <source>
        <dbReference type="PIRNR" id="PIRNR001488"/>
    </source>
</evidence>
<dbReference type="RefSeq" id="WP_380820060.1">
    <property type="nucleotide sequence ID" value="NZ_JBHTJN010000009.1"/>
</dbReference>
<evidence type="ECO:0000256" key="5">
    <source>
        <dbReference type="ARBA" id="ARBA00023157"/>
    </source>
</evidence>
<dbReference type="PROSITE" id="PS51352">
    <property type="entry name" value="THIOREDOXIN_2"/>
    <property type="match status" value="1"/>
</dbReference>
<evidence type="ECO:0000256" key="2">
    <source>
        <dbReference type="ARBA" id="ARBA00005791"/>
    </source>
</evidence>